<evidence type="ECO:0000313" key="3">
    <source>
        <dbReference type="Proteomes" id="UP000195755"/>
    </source>
</evidence>
<name>A0A1Z2KYW1_9ACTN</name>
<evidence type="ECO:0000313" key="2">
    <source>
        <dbReference type="EMBL" id="ARZ67247.1"/>
    </source>
</evidence>
<keyword evidence="1" id="KW-1133">Transmembrane helix</keyword>
<dbReference type="KEGG" id="salj:SMD11_1586"/>
<feature type="transmembrane region" description="Helical" evidence="1">
    <location>
        <begin position="6"/>
        <end position="24"/>
    </location>
</feature>
<dbReference type="RefSeq" id="WP_087925733.1">
    <property type="nucleotide sequence ID" value="NZ_CP021744.1"/>
</dbReference>
<sequence length="133" mass="14740">MDVTLSAASNVVAVLALVVAWVQLTRLRDERRRNFYLTQLVAIADALDEHGGSAPHRVDVRVRTLPQGMAPVAWAWVTEGDRPPSSLYARFETVAAPGEDWGTWVRACVREEINQAVASQLTASGNLRRFGRR</sequence>
<evidence type="ECO:0000256" key="1">
    <source>
        <dbReference type="SAM" id="Phobius"/>
    </source>
</evidence>
<dbReference type="EMBL" id="CP021744">
    <property type="protein sequence ID" value="ARZ67247.1"/>
    <property type="molecule type" value="Genomic_DNA"/>
</dbReference>
<proteinExistence type="predicted"/>
<organism evidence="2 3">
    <name type="scientific">Streptomyces albireticuli</name>
    <dbReference type="NCBI Taxonomy" id="1940"/>
    <lineage>
        <taxon>Bacteria</taxon>
        <taxon>Bacillati</taxon>
        <taxon>Actinomycetota</taxon>
        <taxon>Actinomycetes</taxon>
        <taxon>Kitasatosporales</taxon>
        <taxon>Streptomycetaceae</taxon>
        <taxon>Streptomyces</taxon>
    </lineage>
</organism>
<dbReference type="Proteomes" id="UP000195755">
    <property type="component" value="Chromosome"/>
</dbReference>
<protein>
    <submittedName>
        <fullName evidence="2">Uncharacterized protein</fullName>
    </submittedName>
</protein>
<gene>
    <name evidence="2" type="ORF">SMD11_1586</name>
</gene>
<keyword evidence="1" id="KW-0472">Membrane</keyword>
<reference evidence="2 3" key="1">
    <citation type="submission" date="2017-06" db="EMBL/GenBank/DDBJ databases">
        <title>Streptomyces albireticuli Genome sequencing and assembly.</title>
        <authorList>
            <person name="Wang Y."/>
            <person name="Du B."/>
            <person name="Ding Y."/>
            <person name="Liu H."/>
            <person name="Hou Q."/>
            <person name="Liu K."/>
            <person name="Yao L."/>
            <person name="Wang C."/>
        </authorList>
    </citation>
    <scope>NUCLEOTIDE SEQUENCE [LARGE SCALE GENOMIC DNA]</scope>
    <source>
        <strain evidence="2 3">MDJK11</strain>
    </source>
</reference>
<dbReference type="AlphaFoldDB" id="A0A1Z2KYW1"/>
<keyword evidence="1" id="KW-0812">Transmembrane</keyword>
<accession>A0A1Z2KYW1</accession>